<reference evidence="6 7" key="1">
    <citation type="submission" date="2016-10" db="EMBL/GenBank/DDBJ databases">
        <authorList>
            <person name="de Groot N.N."/>
        </authorList>
    </citation>
    <scope>NUCLEOTIDE SEQUENCE [LARGE SCALE GENOMIC DNA]</scope>
    <source>
        <strain evidence="6 7">DSM 527</strain>
    </source>
</reference>
<evidence type="ECO:0000256" key="1">
    <source>
        <dbReference type="ARBA" id="ARBA00009477"/>
    </source>
</evidence>
<evidence type="ECO:0000259" key="5">
    <source>
        <dbReference type="Pfam" id="PF25989"/>
    </source>
</evidence>
<feature type="domain" description="YknX-like C-terminal permuted SH3-like" evidence="5">
    <location>
        <begin position="303"/>
        <end position="370"/>
    </location>
</feature>
<feature type="domain" description="Multidrug resistance protein MdtA-like alpha-helical hairpin" evidence="2">
    <location>
        <begin position="101"/>
        <end position="171"/>
    </location>
</feature>
<evidence type="ECO:0000259" key="2">
    <source>
        <dbReference type="Pfam" id="PF25876"/>
    </source>
</evidence>
<dbReference type="Proteomes" id="UP000199045">
    <property type="component" value="Unassembled WGS sequence"/>
</dbReference>
<proteinExistence type="inferred from homology"/>
<dbReference type="STRING" id="104663.SAMN04488121_11142"/>
<dbReference type="Pfam" id="PF25944">
    <property type="entry name" value="Beta-barrel_RND"/>
    <property type="match status" value="1"/>
</dbReference>
<feature type="domain" description="Multidrug resistance protein MdtA-like beta-barrel" evidence="4">
    <location>
        <begin position="209"/>
        <end position="296"/>
    </location>
</feature>
<sequence>MKKDVLIWSLLVGIILSGLYSCKSSSAHNEAPTAVPAEVVTIGAADANTENDYTASLEGKVNVEIRSQVDGYLDKVYVDEGAYVKAGQPLFKIDEHRYREQLNNAKAAQHAAEAAVLNAQLEVDKVTPLVANKVVSDIQLRTAKTAYEVAVANVEQAKAQVAAASINLGYTNITAPVSGYIGRIPKKAGALISLNDPEPLTKLSDVHEIYAYFSLSESDFFTFKDNYAGTTLEEKLKNLPPATLVLADNHIYEKQGKVDMIDGQFEKNTGAITLRAVFPNEKGIIRTGNTGKVRLQRQFKDALLVPQAATIEVQDRVFVYTVGKDNKITRQAITIVGTSGNQYLVKDGVKAGDRIVVTGVDRLKEGTEIKPEKAKPAVAAQG</sequence>
<dbReference type="Pfam" id="PF25989">
    <property type="entry name" value="YknX_C"/>
    <property type="match status" value="1"/>
</dbReference>
<dbReference type="Gene3D" id="2.40.420.20">
    <property type="match status" value="1"/>
</dbReference>
<dbReference type="NCBIfam" id="TIGR01730">
    <property type="entry name" value="RND_mfp"/>
    <property type="match status" value="1"/>
</dbReference>
<dbReference type="InterPro" id="IPR058625">
    <property type="entry name" value="MdtA-like_BSH"/>
</dbReference>
<dbReference type="PANTHER" id="PTHR30158">
    <property type="entry name" value="ACRA/E-RELATED COMPONENT OF DRUG EFFLUX TRANSPORTER"/>
    <property type="match status" value="1"/>
</dbReference>
<dbReference type="PROSITE" id="PS51257">
    <property type="entry name" value="PROKAR_LIPOPROTEIN"/>
    <property type="match status" value="1"/>
</dbReference>
<dbReference type="GO" id="GO:0022857">
    <property type="term" value="F:transmembrane transporter activity"/>
    <property type="evidence" value="ECO:0007669"/>
    <property type="project" value="InterPro"/>
</dbReference>
<accession>A0A1G8BGW6</accession>
<dbReference type="InterPro" id="IPR058624">
    <property type="entry name" value="MdtA-like_HH"/>
</dbReference>
<gene>
    <name evidence="6" type="ORF">SAMN04488121_11142</name>
</gene>
<dbReference type="InterPro" id="IPR006143">
    <property type="entry name" value="RND_pump_MFP"/>
</dbReference>
<dbReference type="GO" id="GO:0046677">
    <property type="term" value="P:response to antibiotic"/>
    <property type="evidence" value="ECO:0007669"/>
    <property type="project" value="TreeGrafter"/>
</dbReference>
<feature type="domain" description="Multidrug resistance protein MdtA-like barrel-sandwich hybrid" evidence="3">
    <location>
        <begin position="63"/>
        <end position="199"/>
    </location>
</feature>
<evidence type="ECO:0000259" key="4">
    <source>
        <dbReference type="Pfam" id="PF25944"/>
    </source>
</evidence>
<dbReference type="Pfam" id="PF25876">
    <property type="entry name" value="HH_MFP_RND"/>
    <property type="match status" value="1"/>
</dbReference>
<evidence type="ECO:0000259" key="3">
    <source>
        <dbReference type="Pfam" id="PF25917"/>
    </source>
</evidence>
<dbReference type="RefSeq" id="WP_089837700.1">
    <property type="nucleotide sequence ID" value="NZ_FNBN01000011.1"/>
</dbReference>
<evidence type="ECO:0000313" key="7">
    <source>
        <dbReference type="Proteomes" id="UP000199045"/>
    </source>
</evidence>
<dbReference type="GO" id="GO:0030313">
    <property type="term" value="C:cell envelope"/>
    <property type="evidence" value="ECO:0007669"/>
    <property type="project" value="UniProtKB-SubCell"/>
</dbReference>
<dbReference type="AlphaFoldDB" id="A0A1G8BGW6"/>
<dbReference type="Gene3D" id="2.40.50.100">
    <property type="match status" value="1"/>
</dbReference>
<dbReference type="Pfam" id="PF25917">
    <property type="entry name" value="BSH_RND"/>
    <property type="match status" value="1"/>
</dbReference>
<dbReference type="OrthoDB" id="9801814at2"/>
<dbReference type="InterPro" id="IPR058626">
    <property type="entry name" value="MdtA-like_b-barrel"/>
</dbReference>
<dbReference type="PANTHER" id="PTHR30158:SF23">
    <property type="entry name" value="MULTIDRUG RESISTANCE PROTEIN MEXA"/>
    <property type="match status" value="1"/>
</dbReference>
<dbReference type="GO" id="GO:0005886">
    <property type="term" value="C:plasma membrane"/>
    <property type="evidence" value="ECO:0007669"/>
    <property type="project" value="TreeGrafter"/>
</dbReference>
<organism evidence="6 7">
    <name type="scientific">Chitinophaga filiformis</name>
    <name type="common">Myxococcus filiformis</name>
    <name type="synonym">Flexibacter filiformis</name>
    <dbReference type="NCBI Taxonomy" id="104663"/>
    <lineage>
        <taxon>Bacteria</taxon>
        <taxon>Pseudomonadati</taxon>
        <taxon>Bacteroidota</taxon>
        <taxon>Chitinophagia</taxon>
        <taxon>Chitinophagales</taxon>
        <taxon>Chitinophagaceae</taxon>
        <taxon>Chitinophaga</taxon>
    </lineage>
</organism>
<name>A0A1G8BGW6_CHIFI</name>
<dbReference type="EMBL" id="FNBN01000011">
    <property type="protein sequence ID" value="SDH32482.1"/>
    <property type="molecule type" value="Genomic_DNA"/>
</dbReference>
<dbReference type="InterPro" id="IPR058637">
    <property type="entry name" value="YknX-like_C"/>
</dbReference>
<dbReference type="Gene3D" id="2.40.30.170">
    <property type="match status" value="1"/>
</dbReference>
<protein>
    <submittedName>
        <fullName evidence="6">Membrane fusion protein, multidrug efflux system</fullName>
    </submittedName>
</protein>
<dbReference type="SUPFAM" id="SSF111369">
    <property type="entry name" value="HlyD-like secretion proteins"/>
    <property type="match status" value="1"/>
</dbReference>
<evidence type="ECO:0000313" key="6">
    <source>
        <dbReference type="EMBL" id="SDH32482.1"/>
    </source>
</evidence>
<comment type="similarity">
    <text evidence="1">Belongs to the membrane fusion protein (MFP) (TC 8.A.1) family.</text>
</comment>
<dbReference type="Gene3D" id="1.10.287.470">
    <property type="entry name" value="Helix hairpin bin"/>
    <property type="match status" value="1"/>
</dbReference>